<evidence type="ECO:0000256" key="5">
    <source>
        <dbReference type="ARBA" id="ARBA00013376"/>
    </source>
</evidence>
<evidence type="ECO:0000256" key="1">
    <source>
        <dbReference type="ARBA" id="ARBA00005056"/>
    </source>
</evidence>
<dbReference type="PATRIC" id="fig|1121305.3.peg.2461"/>
<dbReference type="UniPathway" id="UPA00051">
    <property type="reaction ID" value="UER00465"/>
</dbReference>
<dbReference type="InterPro" id="IPR001342">
    <property type="entry name" value="HDH_cat"/>
</dbReference>
<evidence type="ECO:0000256" key="6">
    <source>
        <dbReference type="ARBA" id="ARBA00022605"/>
    </source>
</evidence>
<gene>
    <name evidence="18" type="primary">hom_2</name>
    <name evidence="18" type="ORF">CLCOL_24760</name>
</gene>
<keyword evidence="10 14" id="KW-0486">Methionine biosynthesis</keyword>
<comment type="similarity">
    <text evidence="3 15">Belongs to the homoserine dehydrogenase family.</text>
</comment>
<keyword evidence="9" id="KW-0915">Sodium</keyword>
<dbReference type="PANTHER" id="PTHR43331:SF1">
    <property type="entry name" value="HOMOSERINE DEHYDROGENASE"/>
    <property type="match status" value="1"/>
</dbReference>
<dbReference type="PIRSF" id="PIRSF000098">
    <property type="entry name" value="Homoser_dehydrog"/>
    <property type="match status" value="1"/>
</dbReference>
<dbReference type="FunFam" id="3.30.360.10:FF:000005">
    <property type="entry name" value="Homoserine dehydrogenase"/>
    <property type="match status" value="1"/>
</dbReference>
<evidence type="ECO:0000256" key="14">
    <source>
        <dbReference type="RuleBase" id="RU000579"/>
    </source>
</evidence>
<dbReference type="GO" id="GO:0050661">
    <property type="term" value="F:NADP binding"/>
    <property type="evidence" value="ECO:0007669"/>
    <property type="project" value="InterPro"/>
</dbReference>
<evidence type="ECO:0000256" key="4">
    <source>
        <dbReference type="ARBA" id="ARBA00013213"/>
    </source>
</evidence>
<dbReference type="InterPro" id="IPR005106">
    <property type="entry name" value="Asp/hSer_DH_NAD-bd"/>
</dbReference>
<keyword evidence="8 14" id="KW-0560">Oxidoreductase</keyword>
<dbReference type="AlphaFoldDB" id="A0A151AI92"/>
<evidence type="ECO:0000256" key="12">
    <source>
        <dbReference type="PIRSR" id="PIRSR000098-1"/>
    </source>
</evidence>
<dbReference type="RefSeq" id="WP_061859241.1">
    <property type="nucleotide sequence ID" value="NZ_LTBB01000020.1"/>
</dbReference>
<name>A0A151AI92_9CLOT</name>
<feature type="domain" description="Homoserine dehydrogenase catalytic" evidence="16">
    <location>
        <begin position="133"/>
        <end position="311"/>
    </location>
</feature>
<dbReference type="Pfam" id="PF00742">
    <property type="entry name" value="Homoserine_dh"/>
    <property type="match status" value="1"/>
</dbReference>
<dbReference type="EMBL" id="LTBB01000020">
    <property type="protein sequence ID" value="KYH27302.1"/>
    <property type="molecule type" value="Genomic_DNA"/>
</dbReference>
<evidence type="ECO:0000256" key="3">
    <source>
        <dbReference type="ARBA" id="ARBA00006753"/>
    </source>
</evidence>
<dbReference type="GO" id="GO:0009088">
    <property type="term" value="P:threonine biosynthetic process"/>
    <property type="evidence" value="ECO:0007669"/>
    <property type="project" value="UniProtKB-UniPathway"/>
</dbReference>
<evidence type="ECO:0000313" key="18">
    <source>
        <dbReference type="EMBL" id="KYH27302.1"/>
    </source>
</evidence>
<keyword evidence="19" id="KW-1185">Reference proteome</keyword>
<evidence type="ECO:0000256" key="2">
    <source>
        <dbReference type="ARBA" id="ARBA00005062"/>
    </source>
</evidence>
<feature type="active site" description="Proton donor" evidence="12">
    <location>
        <position position="201"/>
    </location>
</feature>
<keyword evidence="6 14" id="KW-0028">Amino-acid biosynthesis</keyword>
<dbReference type="SUPFAM" id="SSF55347">
    <property type="entry name" value="Glyceraldehyde-3-phosphate dehydrogenase-like, C-terminal domain"/>
    <property type="match status" value="1"/>
</dbReference>
<evidence type="ECO:0000256" key="10">
    <source>
        <dbReference type="ARBA" id="ARBA00023167"/>
    </source>
</evidence>
<evidence type="ECO:0000256" key="13">
    <source>
        <dbReference type="PIRSR" id="PIRSR000098-2"/>
    </source>
</evidence>
<dbReference type="Proteomes" id="UP000075374">
    <property type="component" value="Unassembled WGS sequence"/>
</dbReference>
<feature type="domain" description="Aspartate/homoserine dehydrogenase NAD-binding" evidence="17">
    <location>
        <begin position="8"/>
        <end position="125"/>
    </location>
</feature>
<dbReference type="EC" id="1.1.1.3" evidence="4 14"/>
<evidence type="ECO:0000259" key="16">
    <source>
        <dbReference type="Pfam" id="PF00742"/>
    </source>
</evidence>
<evidence type="ECO:0000259" key="17">
    <source>
        <dbReference type="Pfam" id="PF03447"/>
    </source>
</evidence>
<dbReference type="PANTHER" id="PTHR43331">
    <property type="entry name" value="HOMOSERINE DEHYDROGENASE"/>
    <property type="match status" value="1"/>
</dbReference>
<evidence type="ECO:0000256" key="11">
    <source>
        <dbReference type="ARBA" id="ARBA00048841"/>
    </source>
</evidence>
<proteinExistence type="inferred from homology"/>
<evidence type="ECO:0000313" key="19">
    <source>
        <dbReference type="Proteomes" id="UP000075374"/>
    </source>
</evidence>
<reference evidence="18 19" key="1">
    <citation type="submission" date="2016-02" db="EMBL/GenBank/DDBJ databases">
        <title>Genome sequence of Clostridium colicanis DSM 13634.</title>
        <authorList>
            <person name="Poehlein A."/>
            <person name="Daniel R."/>
        </authorList>
    </citation>
    <scope>NUCLEOTIDE SEQUENCE [LARGE SCALE GENOMIC DNA]</scope>
    <source>
        <strain evidence="18 19">DSM 13634</strain>
    </source>
</reference>
<keyword evidence="13 14" id="KW-0521">NADP</keyword>
<dbReference type="Gene3D" id="3.30.70.260">
    <property type="match status" value="1"/>
</dbReference>
<sequence length="413" mass="45788">MTGIAILGNGTVGSGVEELINKNIKKIKDRTGEEIRIAKILVRDINKHLGQRDASLLTDKIEELFNEDIDIVVEAMGGINPAYDYIKKFLNMKKHVVTANKDLIAKHGEELLSLANKNQVKLHFEASVGGGIPILKPLSECLAGNEIQCVKGILNGTTNFILSKMYNENMGYDEALKIAQELGFAEANPESDVMGYDAARKLSILSTIAYGKKVDWQEIRTIGITEIDETDIQCAKEEDCNIKLLAMSSKEDRGIYAAVRPVLVSRGSQIAKVEDEFNGISVEGDAVGDMFFYGKGAGKFPTASAVFGDIVDIIENKGRKMLFPVREKAEVYGLWNKKSEWMLRIKCKNRVEIMCALGELFSKCRFSNAKGKDGDEVVVFVESESEEMLDVMINKINNKNSILAVKKFIKLDN</sequence>
<dbReference type="SUPFAM" id="SSF51735">
    <property type="entry name" value="NAD(P)-binding Rossmann-fold domains"/>
    <property type="match status" value="1"/>
</dbReference>
<dbReference type="Pfam" id="PF03447">
    <property type="entry name" value="NAD_binding_3"/>
    <property type="match status" value="1"/>
</dbReference>
<comment type="pathway">
    <text evidence="1 14">Amino-acid biosynthesis; L-threonine biosynthesis; L-threonine from L-aspartate: step 3/5.</text>
</comment>
<dbReference type="Gene3D" id="3.40.50.720">
    <property type="entry name" value="NAD(P)-binding Rossmann-like Domain"/>
    <property type="match status" value="1"/>
</dbReference>
<dbReference type="PROSITE" id="PS01042">
    <property type="entry name" value="HOMOSER_DHGENASE"/>
    <property type="match status" value="1"/>
</dbReference>
<keyword evidence="7 14" id="KW-0791">Threonine biosynthesis</keyword>
<feature type="binding site" evidence="13">
    <location>
        <begin position="7"/>
        <end position="14"/>
    </location>
    <ligand>
        <name>NADP(+)</name>
        <dbReference type="ChEBI" id="CHEBI:58349"/>
    </ligand>
</feature>
<dbReference type="GO" id="GO:0004412">
    <property type="term" value="F:homoserine dehydrogenase activity"/>
    <property type="evidence" value="ECO:0007669"/>
    <property type="project" value="UniProtKB-EC"/>
</dbReference>
<dbReference type="InterPro" id="IPR036291">
    <property type="entry name" value="NAD(P)-bd_dom_sf"/>
</dbReference>
<evidence type="ECO:0000256" key="15">
    <source>
        <dbReference type="RuleBase" id="RU004171"/>
    </source>
</evidence>
<evidence type="ECO:0000256" key="8">
    <source>
        <dbReference type="ARBA" id="ARBA00023002"/>
    </source>
</evidence>
<dbReference type="NCBIfam" id="NF004976">
    <property type="entry name" value="PRK06349.1"/>
    <property type="match status" value="1"/>
</dbReference>
<dbReference type="InterPro" id="IPR019811">
    <property type="entry name" value="HDH_CS"/>
</dbReference>
<evidence type="ECO:0000256" key="7">
    <source>
        <dbReference type="ARBA" id="ARBA00022697"/>
    </source>
</evidence>
<feature type="binding site" evidence="13">
    <location>
        <position position="186"/>
    </location>
    <ligand>
        <name>L-homoserine</name>
        <dbReference type="ChEBI" id="CHEBI:57476"/>
    </ligand>
</feature>
<accession>A0A151AI92</accession>
<dbReference type="STRING" id="1121305.CLCOL_24760"/>
<dbReference type="Gene3D" id="3.30.360.10">
    <property type="entry name" value="Dihydrodipicolinate Reductase, domain 2"/>
    <property type="match status" value="1"/>
</dbReference>
<evidence type="ECO:0000256" key="9">
    <source>
        <dbReference type="ARBA" id="ARBA00023053"/>
    </source>
</evidence>
<comment type="pathway">
    <text evidence="2 14">Amino-acid biosynthesis; L-methionine biosynthesis via de novo pathway; L-homoserine from L-aspartate: step 3/3.</text>
</comment>
<dbReference type="UniPathway" id="UPA00050">
    <property type="reaction ID" value="UER00063"/>
</dbReference>
<dbReference type="GO" id="GO:0009086">
    <property type="term" value="P:methionine biosynthetic process"/>
    <property type="evidence" value="ECO:0007669"/>
    <property type="project" value="UniProtKB-KW"/>
</dbReference>
<feature type="binding site" evidence="13">
    <location>
        <position position="101"/>
    </location>
    <ligand>
        <name>NADPH</name>
        <dbReference type="ChEBI" id="CHEBI:57783"/>
    </ligand>
</feature>
<comment type="caution">
    <text evidence="18">The sequence shown here is derived from an EMBL/GenBank/DDBJ whole genome shotgun (WGS) entry which is preliminary data.</text>
</comment>
<organism evidence="18 19">
    <name type="scientific">Clostridium colicanis DSM 13634</name>
    <dbReference type="NCBI Taxonomy" id="1121305"/>
    <lineage>
        <taxon>Bacteria</taxon>
        <taxon>Bacillati</taxon>
        <taxon>Bacillota</taxon>
        <taxon>Clostridia</taxon>
        <taxon>Eubacteriales</taxon>
        <taxon>Clostridiaceae</taxon>
        <taxon>Clostridium</taxon>
    </lineage>
</organism>
<protein>
    <recommendedName>
        <fullName evidence="5 14">Homoserine dehydrogenase</fullName>
        <ecNumber evidence="4 14">1.1.1.3</ecNumber>
    </recommendedName>
</protein>
<dbReference type="InterPro" id="IPR016204">
    <property type="entry name" value="HDH"/>
</dbReference>
<comment type="catalytic activity">
    <reaction evidence="11">
        <text>L-homoserine + NADP(+) = L-aspartate 4-semialdehyde + NADPH + H(+)</text>
        <dbReference type="Rhea" id="RHEA:15761"/>
        <dbReference type="ChEBI" id="CHEBI:15378"/>
        <dbReference type="ChEBI" id="CHEBI:57476"/>
        <dbReference type="ChEBI" id="CHEBI:57783"/>
        <dbReference type="ChEBI" id="CHEBI:58349"/>
        <dbReference type="ChEBI" id="CHEBI:537519"/>
        <dbReference type="EC" id="1.1.1.3"/>
    </reaction>
    <physiologicalReaction direction="right-to-left" evidence="11">
        <dbReference type="Rhea" id="RHEA:15763"/>
    </physiologicalReaction>
</comment>